<dbReference type="AlphaFoldDB" id="A0A512TPI2"/>
<dbReference type="EMBL" id="BKBC01000042">
    <property type="protein sequence ID" value="GEQ22182.1"/>
    <property type="molecule type" value="Genomic_DNA"/>
</dbReference>
<feature type="domain" description="ABC transmembrane type-1" evidence="8">
    <location>
        <begin position="74"/>
        <end position="263"/>
    </location>
</feature>
<evidence type="ECO:0000256" key="3">
    <source>
        <dbReference type="ARBA" id="ARBA00022475"/>
    </source>
</evidence>
<keyword evidence="6 7" id="KW-0472">Membrane</keyword>
<comment type="subcellular location">
    <subcellularLocation>
        <location evidence="1 7">Cell membrane</location>
        <topology evidence="1 7">Multi-pass membrane protein</topology>
    </subcellularLocation>
</comment>
<dbReference type="GO" id="GO:0005886">
    <property type="term" value="C:plasma membrane"/>
    <property type="evidence" value="ECO:0007669"/>
    <property type="project" value="UniProtKB-SubCell"/>
</dbReference>
<feature type="transmembrane region" description="Helical" evidence="7">
    <location>
        <begin position="55"/>
        <end position="72"/>
    </location>
</feature>
<feature type="transmembrane region" description="Helical" evidence="7">
    <location>
        <begin position="79"/>
        <end position="102"/>
    </location>
</feature>
<dbReference type="Proteomes" id="UP000321089">
    <property type="component" value="Unassembled WGS sequence"/>
</dbReference>
<keyword evidence="4 7" id="KW-0812">Transmembrane</keyword>
<dbReference type="Pfam" id="PF00528">
    <property type="entry name" value="BPD_transp_1"/>
    <property type="match status" value="1"/>
</dbReference>
<dbReference type="PANTHER" id="PTHR43386">
    <property type="entry name" value="OLIGOPEPTIDE TRANSPORT SYSTEM PERMEASE PROTEIN APPC"/>
    <property type="match status" value="1"/>
</dbReference>
<comment type="caution">
    <text evidence="9">The sequence shown here is derived from an EMBL/GenBank/DDBJ whole genome shotgun (WGS) entry which is preliminary data.</text>
</comment>
<dbReference type="InterPro" id="IPR050366">
    <property type="entry name" value="BP-dependent_transpt_permease"/>
</dbReference>
<evidence type="ECO:0000256" key="6">
    <source>
        <dbReference type="ARBA" id="ARBA00023136"/>
    </source>
</evidence>
<evidence type="ECO:0000256" key="5">
    <source>
        <dbReference type="ARBA" id="ARBA00022989"/>
    </source>
</evidence>
<evidence type="ECO:0000256" key="7">
    <source>
        <dbReference type="RuleBase" id="RU363032"/>
    </source>
</evidence>
<dbReference type="SUPFAM" id="SSF161098">
    <property type="entry name" value="MetI-like"/>
    <property type="match status" value="1"/>
</dbReference>
<dbReference type="PANTHER" id="PTHR43386:SF1">
    <property type="entry name" value="D,D-DIPEPTIDE TRANSPORT SYSTEM PERMEASE PROTEIN DDPC-RELATED"/>
    <property type="match status" value="1"/>
</dbReference>
<evidence type="ECO:0000256" key="1">
    <source>
        <dbReference type="ARBA" id="ARBA00004651"/>
    </source>
</evidence>
<dbReference type="RefSeq" id="WP_146868812.1">
    <property type="nucleotide sequence ID" value="NZ_BKBC01000042.1"/>
</dbReference>
<feature type="transmembrane region" description="Helical" evidence="7">
    <location>
        <begin position="122"/>
        <end position="147"/>
    </location>
</feature>
<keyword evidence="3" id="KW-1003">Cell membrane</keyword>
<reference evidence="9 10" key="1">
    <citation type="submission" date="2019-07" db="EMBL/GenBank/DDBJ databases">
        <title>Whole genome shotgun sequence of Clostridium butyricum NBRC 3858.</title>
        <authorList>
            <person name="Hosoyama A."/>
            <person name="Uohara A."/>
            <person name="Ohji S."/>
            <person name="Ichikawa N."/>
        </authorList>
    </citation>
    <scope>NUCLEOTIDE SEQUENCE [LARGE SCALE GENOMIC DNA]</scope>
    <source>
        <strain evidence="9 10">NBRC 3858</strain>
    </source>
</reference>
<proteinExistence type="inferred from homology"/>
<dbReference type="InterPro" id="IPR000515">
    <property type="entry name" value="MetI-like"/>
</dbReference>
<dbReference type="GO" id="GO:0055085">
    <property type="term" value="P:transmembrane transport"/>
    <property type="evidence" value="ECO:0007669"/>
    <property type="project" value="InterPro"/>
</dbReference>
<feature type="transmembrane region" description="Helical" evidence="7">
    <location>
        <begin position="191"/>
        <end position="220"/>
    </location>
</feature>
<dbReference type="PROSITE" id="PS50928">
    <property type="entry name" value="ABC_TM1"/>
    <property type="match status" value="1"/>
</dbReference>
<name>A0A512TPI2_CLOBU</name>
<evidence type="ECO:0000256" key="4">
    <source>
        <dbReference type="ARBA" id="ARBA00022692"/>
    </source>
</evidence>
<feature type="transmembrane region" description="Helical" evidence="7">
    <location>
        <begin position="12"/>
        <end position="35"/>
    </location>
</feature>
<evidence type="ECO:0000313" key="10">
    <source>
        <dbReference type="Proteomes" id="UP000321089"/>
    </source>
</evidence>
<evidence type="ECO:0000313" key="9">
    <source>
        <dbReference type="EMBL" id="GEQ22182.1"/>
    </source>
</evidence>
<comment type="similarity">
    <text evidence="7">Belongs to the binding-protein-dependent transport system permease family.</text>
</comment>
<sequence length="279" mass="30013">MLTKDKKISVDLKFKIILIILVLIIIVGIMSPIVAPNDPYKTDFFNTLKSPSIEFWFGTDALGRCIFSRVLYGISNSIISALTVVLITFSVGTIIGVISGFYGGILDEVIMGIVDVFLSFPGIIIAVDVAGILGGGIKNAMIAIGLISWPKYSRLSRCEVMAINSETFILAAKLSGNGNLKIILKHIIPNIIGALVITASADVGIMIMELAGLSFLGLSSPLPIPEWGSMMNEGKSMLQSAPWITLFPGTAILIVVILFNLLGDTICELLENGQRRQVK</sequence>
<keyword evidence="2 7" id="KW-0813">Transport</keyword>
<dbReference type="CDD" id="cd06261">
    <property type="entry name" value="TM_PBP2"/>
    <property type="match status" value="1"/>
</dbReference>
<protein>
    <submittedName>
        <fullName evidence="9">Peptide ABC transporter permease</fullName>
    </submittedName>
</protein>
<keyword evidence="5 7" id="KW-1133">Transmembrane helix</keyword>
<evidence type="ECO:0000259" key="8">
    <source>
        <dbReference type="PROSITE" id="PS50928"/>
    </source>
</evidence>
<dbReference type="Gene3D" id="1.10.3720.10">
    <property type="entry name" value="MetI-like"/>
    <property type="match status" value="1"/>
</dbReference>
<dbReference type="InterPro" id="IPR035906">
    <property type="entry name" value="MetI-like_sf"/>
</dbReference>
<gene>
    <name evidence="9" type="ORF">CBU02nite_26880</name>
</gene>
<feature type="transmembrane region" description="Helical" evidence="7">
    <location>
        <begin position="240"/>
        <end position="262"/>
    </location>
</feature>
<organism evidence="9 10">
    <name type="scientific">Clostridium butyricum</name>
    <dbReference type="NCBI Taxonomy" id="1492"/>
    <lineage>
        <taxon>Bacteria</taxon>
        <taxon>Bacillati</taxon>
        <taxon>Bacillota</taxon>
        <taxon>Clostridia</taxon>
        <taxon>Eubacteriales</taxon>
        <taxon>Clostridiaceae</taxon>
        <taxon>Clostridium</taxon>
    </lineage>
</organism>
<evidence type="ECO:0000256" key="2">
    <source>
        <dbReference type="ARBA" id="ARBA00022448"/>
    </source>
</evidence>
<accession>A0A512TPI2</accession>